<proteinExistence type="predicted"/>
<name>A0A0F9QFI2_9ZZZZ</name>
<comment type="caution">
    <text evidence="1">The sequence shown here is derived from an EMBL/GenBank/DDBJ whole genome shotgun (WGS) entry which is preliminary data.</text>
</comment>
<dbReference type="AlphaFoldDB" id="A0A0F9QFI2"/>
<protein>
    <submittedName>
        <fullName evidence="1">Uncharacterized protein</fullName>
    </submittedName>
</protein>
<evidence type="ECO:0000313" key="1">
    <source>
        <dbReference type="EMBL" id="KKN42805.1"/>
    </source>
</evidence>
<dbReference type="EMBL" id="LAZR01001555">
    <property type="protein sequence ID" value="KKN42805.1"/>
    <property type="molecule type" value="Genomic_DNA"/>
</dbReference>
<gene>
    <name evidence="1" type="ORF">LCGC14_0709370</name>
</gene>
<sequence>MWQELKIQVTGTGLGLLMHNKQLADPLNEFTQALKKVSSKRKKTEADHTEMARLEFMGGLYLDEKGRPVAPADWFEATLLAAAKKKRMGPIVKAAVFCEDDALLKFAGPTKVDKRIDDPECQLRVAVRVQQARVMRTRPLFLDWSCTAVLKVDTAQINMQEVIELVELAGQQAGIGDWRPKYGRFDITVMSKSFRSETGSN</sequence>
<reference evidence="1" key="1">
    <citation type="journal article" date="2015" name="Nature">
        <title>Complex archaea that bridge the gap between prokaryotes and eukaryotes.</title>
        <authorList>
            <person name="Spang A."/>
            <person name="Saw J.H."/>
            <person name="Jorgensen S.L."/>
            <person name="Zaremba-Niedzwiedzka K."/>
            <person name="Martijn J."/>
            <person name="Lind A.E."/>
            <person name="van Eijk R."/>
            <person name="Schleper C."/>
            <person name="Guy L."/>
            <person name="Ettema T.J."/>
        </authorList>
    </citation>
    <scope>NUCLEOTIDE SEQUENCE</scope>
</reference>
<organism evidence="1">
    <name type="scientific">marine sediment metagenome</name>
    <dbReference type="NCBI Taxonomy" id="412755"/>
    <lineage>
        <taxon>unclassified sequences</taxon>
        <taxon>metagenomes</taxon>
        <taxon>ecological metagenomes</taxon>
    </lineage>
</organism>
<accession>A0A0F9QFI2</accession>